<proteinExistence type="predicted"/>
<comment type="caution">
    <text evidence="3">The sequence shown here is derived from an EMBL/GenBank/DDBJ whole genome shotgun (WGS) entry which is preliminary data.</text>
</comment>
<accession>A0A1Y3B0L6</accession>
<dbReference type="PROSITE" id="PS51004">
    <property type="entry name" value="SEMA"/>
    <property type="match status" value="1"/>
</dbReference>
<dbReference type="Gene3D" id="2.130.10.10">
    <property type="entry name" value="YVTN repeat-like/Quinoprotein amine dehydrogenase"/>
    <property type="match status" value="1"/>
</dbReference>
<dbReference type="PANTHER" id="PTHR11036:SF127">
    <property type="entry name" value="SEMAPHORIN-1A"/>
    <property type="match status" value="1"/>
</dbReference>
<dbReference type="OrthoDB" id="9988752at2759"/>
<dbReference type="GO" id="GO:0071526">
    <property type="term" value="P:semaphorin-plexin signaling pathway"/>
    <property type="evidence" value="ECO:0007669"/>
    <property type="project" value="TreeGrafter"/>
</dbReference>
<sequence length="115" mass="13174">MHNFLKLSEKPGEAICPYDSSYSSTYTFYEKNLYVATVAGFTGADPLIYREPLRTEQFNPKHLNAPNFVSSFPYNGHVYFLFRETAVEYINCGKAIYSRVARVCARDNGGPHKFR</sequence>
<evidence type="ECO:0000313" key="4">
    <source>
        <dbReference type="Proteomes" id="UP000194236"/>
    </source>
</evidence>
<dbReference type="GO" id="GO:0030335">
    <property type="term" value="P:positive regulation of cell migration"/>
    <property type="evidence" value="ECO:0007669"/>
    <property type="project" value="TreeGrafter"/>
</dbReference>
<evidence type="ECO:0000259" key="2">
    <source>
        <dbReference type="PROSITE" id="PS51004"/>
    </source>
</evidence>
<evidence type="ECO:0000256" key="1">
    <source>
        <dbReference type="PROSITE-ProRule" id="PRU00352"/>
    </source>
</evidence>
<keyword evidence="4" id="KW-1185">Reference proteome</keyword>
<name>A0A1Y3B0L6_EURMA</name>
<comment type="caution">
    <text evidence="1">Lacks conserved residue(s) required for the propagation of feature annotation.</text>
</comment>
<organism evidence="3 4">
    <name type="scientific">Euroglyphus maynei</name>
    <name type="common">Mayne's house dust mite</name>
    <dbReference type="NCBI Taxonomy" id="6958"/>
    <lineage>
        <taxon>Eukaryota</taxon>
        <taxon>Metazoa</taxon>
        <taxon>Ecdysozoa</taxon>
        <taxon>Arthropoda</taxon>
        <taxon>Chelicerata</taxon>
        <taxon>Arachnida</taxon>
        <taxon>Acari</taxon>
        <taxon>Acariformes</taxon>
        <taxon>Sarcoptiformes</taxon>
        <taxon>Astigmata</taxon>
        <taxon>Psoroptidia</taxon>
        <taxon>Analgoidea</taxon>
        <taxon>Pyroglyphidae</taxon>
        <taxon>Pyroglyphinae</taxon>
        <taxon>Euroglyphus</taxon>
    </lineage>
</organism>
<evidence type="ECO:0000313" key="3">
    <source>
        <dbReference type="EMBL" id="OTF73403.1"/>
    </source>
</evidence>
<dbReference type="InterPro" id="IPR036352">
    <property type="entry name" value="Semap_dom_sf"/>
</dbReference>
<dbReference type="Proteomes" id="UP000194236">
    <property type="component" value="Unassembled WGS sequence"/>
</dbReference>
<protein>
    <submittedName>
        <fullName evidence="3">Semaphorin-1A-like protein</fullName>
    </submittedName>
</protein>
<dbReference type="SUPFAM" id="SSF101912">
    <property type="entry name" value="Sema domain"/>
    <property type="match status" value="1"/>
</dbReference>
<dbReference type="GO" id="GO:0005886">
    <property type="term" value="C:plasma membrane"/>
    <property type="evidence" value="ECO:0007669"/>
    <property type="project" value="TreeGrafter"/>
</dbReference>
<dbReference type="GO" id="GO:0030215">
    <property type="term" value="F:semaphorin receptor binding"/>
    <property type="evidence" value="ECO:0007669"/>
    <property type="project" value="InterPro"/>
</dbReference>
<dbReference type="PANTHER" id="PTHR11036">
    <property type="entry name" value="SEMAPHORIN"/>
    <property type="match status" value="1"/>
</dbReference>
<dbReference type="InterPro" id="IPR027231">
    <property type="entry name" value="Semaphorin"/>
</dbReference>
<dbReference type="InterPro" id="IPR015943">
    <property type="entry name" value="WD40/YVTN_repeat-like_dom_sf"/>
</dbReference>
<reference evidence="3 4" key="1">
    <citation type="submission" date="2017-03" db="EMBL/GenBank/DDBJ databases">
        <title>Genome Survey of Euroglyphus maynei.</title>
        <authorList>
            <person name="Arlian L.G."/>
            <person name="Morgan M.S."/>
            <person name="Rider S.D."/>
        </authorList>
    </citation>
    <scope>NUCLEOTIDE SEQUENCE [LARGE SCALE GENOMIC DNA]</scope>
    <source>
        <strain evidence="3">Arlian Lab</strain>
        <tissue evidence="3">Whole body</tissue>
    </source>
</reference>
<dbReference type="EMBL" id="MUJZ01051754">
    <property type="protein sequence ID" value="OTF73403.1"/>
    <property type="molecule type" value="Genomic_DNA"/>
</dbReference>
<feature type="domain" description="Sema" evidence="2">
    <location>
        <begin position="1"/>
        <end position="115"/>
    </location>
</feature>
<gene>
    <name evidence="3" type="ORF">BLA29_006960</name>
</gene>
<dbReference type="InterPro" id="IPR001627">
    <property type="entry name" value="Semap_dom"/>
</dbReference>
<dbReference type="AlphaFoldDB" id="A0A1Y3B0L6"/>
<dbReference type="GO" id="GO:0007411">
    <property type="term" value="P:axon guidance"/>
    <property type="evidence" value="ECO:0007669"/>
    <property type="project" value="TreeGrafter"/>
</dbReference>
<dbReference type="GO" id="GO:0045499">
    <property type="term" value="F:chemorepellent activity"/>
    <property type="evidence" value="ECO:0007669"/>
    <property type="project" value="TreeGrafter"/>
</dbReference>